<feature type="region of interest" description="Disordered" evidence="2">
    <location>
        <begin position="1220"/>
        <end position="1273"/>
    </location>
</feature>
<keyword evidence="1" id="KW-0175">Coiled coil</keyword>
<protein>
    <submittedName>
        <fullName evidence="4">Uncharacterized protein LOC108682079</fullName>
    </submittedName>
</protein>
<feature type="compositionally biased region" description="Basic and acidic residues" evidence="2">
    <location>
        <begin position="224"/>
        <end position="247"/>
    </location>
</feature>
<feature type="compositionally biased region" description="Low complexity" evidence="2">
    <location>
        <begin position="313"/>
        <end position="327"/>
    </location>
</feature>
<feature type="region of interest" description="Disordered" evidence="2">
    <location>
        <begin position="1075"/>
        <end position="1149"/>
    </location>
</feature>
<dbReference type="RefSeq" id="XP_018026681.1">
    <property type="nucleotide sequence ID" value="XM_018171192.2"/>
</dbReference>
<dbReference type="KEGG" id="hazt:108682079"/>
<reference evidence="4" key="1">
    <citation type="submission" date="2025-08" db="UniProtKB">
        <authorList>
            <consortium name="RefSeq"/>
        </authorList>
    </citation>
    <scope>IDENTIFICATION</scope>
    <source>
        <tissue evidence="4">Whole organism</tissue>
    </source>
</reference>
<feature type="compositionally biased region" description="Basic and acidic residues" evidence="2">
    <location>
        <begin position="704"/>
        <end position="715"/>
    </location>
</feature>
<accession>A0A8B7PMN7</accession>
<feature type="region of interest" description="Disordered" evidence="2">
    <location>
        <begin position="1306"/>
        <end position="1383"/>
    </location>
</feature>
<feature type="compositionally biased region" description="Low complexity" evidence="2">
    <location>
        <begin position="1606"/>
        <end position="1624"/>
    </location>
</feature>
<feature type="region of interest" description="Disordered" evidence="2">
    <location>
        <begin position="1605"/>
        <end position="1629"/>
    </location>
</feature>
<feature type="compositionally biased region" description="Low complexity" evidence="2">
    <location>
        <begin position="414"/>
        <end position="434"/>
    </location>
</feature>
<feature type="region of interest" description="Disordered" evidence="2">
    <location>
        <begin position="866"/>
        <end position="908"/>
    </location>
</feature>
<feature type="coiled-coil region" evidence="1">
    <location>
        <begin position="32"/>
        <end position="157"/>
    </location>
</feature>
<feature type="compositionally biased region" description="Polar residues" evidence="2">
    <location>
        <begin position="511"/>
        <end position="529"/>
    </location>
</feature>
<feature type="region of interest" description="Disordered" evidence="2">
    <location>
        <begin position="300"/>
        <end position="371"/>
    </location>
</feature>
<keyword evidence="3" id="KW-1185">Reference proteome</keyword>
<feature type="compositionally biased region" description="Basic and acidic residues" evidence="2">
    <location>
        <begin position="467"/>
        <end position="476"/>
    </location>
</feature>
<feature type="compositionally biased region" description="Basic and acidic residues" evidence="2">
    <location>
        <begin position="1326"/>
        <end position="1342"/>
    </location>
</feature>
<proteinExistence type="predicted"/>
<feature type="compositionally biased region" description="Basic and acidic residues" evidence="2">
    <location>
        <begin position="1094"/>
        <end position="1107"/>
    </location>
</feature>
<feature type="region of interest" description="Disordered" evidence="2">
    <location>
        <begin position="680"/>
        <end position="779"/>
    </location>
</feature>
<gene>
    <name evidence="4" type="primary">LOC108682079</name>
</gene>
<organism evidence="3 4">
    <name type="scientific">Hyalella azteca</name>
    <name type="common">Amphipod</name>
    <dbReference type="NCBI Taxonomy" id="294128"/>
    <lineage>
        <taxon>Eukaryota</taxon>
        <taxon>Metazoa</taxon>
        <taxon>Ecdysozoa</taxon>
        <taxon>Arthropoda</taxon>
        <taxon>Crustacea</taxon>
        <taxon>Multicrustacea</taxon>
        <taxon>Malacostraca</taxon>
        <taxon>Eumalacostraca</taxon>
        <taxon>Peracarida</taxon>
        <taxon>Amphipoda</taxon>
        <taxon>Senticaudata</taxon>
        <taxon>Talitrida</taxon>
        <taxon>Talitroidea</taxon>
        <taxon>Hyalellidae</taxon>
        <taxon>Hyalella</taxon>
    </lineage>
</organism>
<feature type="compositionally biased region" description="Low complexity" evidence="2">
    <location>
        <begin position="444"/>
        <end position="457"/>
    </location>
</feature>
<feature type="compositionally biased region" description="Basic and acidic residues" evidence="2">
    <location>
        <begin position="300"/>
        <end position="312"/>
    </location>
</feature>
<evidence type="ECO:0000313" key="3">
    <source>
        <dbReference type="Proteomes" id="UP000694843"/>
    </source>
</evidence>
<feature type="compositionally biased region" description="Basic and acidic residues" evidence="2">
    <location>
        <begin position="896"/>
        <end position="908"/>
    </location>
</feature>
<evidence type="ECO:0000256" key="1">
    <source>
        <dbReference type="SAM" id="Coils"/>
    </source>
</evidence>
<feature type="compositionally biased region" description="Polar residues" evidence="2">
    <location>
        <begin position="688"/>
        <end position="699"/>
    </location>
</feature>
<feature type="region of interest" description="Disordered" evidence="2">
    <location>
        <begin position="407"/>
        <end position="476"/>
    </location>
</feature>
<evidence type="ECO:0000256" key="2">
    <source>
        <dbReference type="SAM" id="MobiDB-lite"/>
    </source>
</evidence>
<feature type="compositionally biased region" description="Polar residues" evidence="2">
    <location>
        <begin position="1254"/>
        <end position="1273"/>
    </location>
</feature>
<evidence type="ECO:0000313" key="4">
    <source>
        <dbReference type="RefSeq" id="XP_018026681.1"/>
    </source>
</evidence>
<dbReference type="Proteomes" id="UP000694843">
    <property type="component" value="Unplaced"/>
</dbReference>
<name>A0A8B7PMN7_HYAAZ</name>
<feature type="compositionally biased region" description="Basic and acidic residues" evidence="2">
    <location>
        <begin position="1220"/>
        <end position="1237"/>
    </location>
</feature>
<feature type="region of interest" description="Disordered" evidence="2">
    <location>
        <begin position="511"/>
        <end position="589"/>
    </location>
</feature>
<sequence>MDISSRKRLMPTEKQVQEALAEEIRKQRVSRIQQVRQQANELTASHRQAVEQARQEEISRLRQDVIKQWQQQQNEKLLILQKELDEAINSIGEAHRAAQEKVVAAEAEAAHRQLLQQRAEARGVKALQAERCRRQQLQDEHQKQARLRTQVKAAEQQRALRVARLPLPPSLQPPPPRVAAPEPPPVLVQEAGTLVMSHYRPKQPLVSRHACVPTEEDNAWARAQAERERVEQQREEKQREEAEKERRVAERGRLAEEKQKLIEMRERLTRLMNRDDLHAFYRGEDVICILSEEFHTNNRREHESISQDRHLISSEQQAPSAASSGPQMCDITHMNSRGVSDVESATGISGMESASGISGMESVSGISGMESANGISGMESAGGISGMESAGGINGIIVPENAGVINGTESSDYSGGTRHTGGSSSENNNNVDNVCEGDRDGSKAATTTSATAGTEVTSNAAVGSYEDGGRSGDLRSPEFDAKAALQQAEDLMARVREMKLQRDLMIAWPPRSNTATSSDECTIDSSGSWRTVEDSPSEGDPVNTHPAKKSALKFTDPRIRAARQQTIQNLREPSLDETNNEKTKKSLADSSSFDEQFRVLLKFNEGCGTVSDLTTTPTSEHVDDNLEKSLHYIEEMKNSLGIEHSVTFENSESTHSSSLMQDQISRNLQLLKRNRENIDKKLGATMRARNTQARKFQNIRNRKRGDNAELPHPTELKPGSSTSDSSARVPLHLPGPSSSGILRTERPHPNPFSGTGTCGSLASVEDSPPVSEPTSVLSGSVCSVTTPARIYTEKLKNDGSGARPLRKRDKFELQKKILLHNYVKRLLDTHQSDFGALSSTSVESSGIDLSSVRVLARLAGRNVIVDSQSSSSDSHAGDRGIGRVPITDEAGSPALPREETHHLGSDFIDELDRVPSRLSDIEELSRRDISVQVPSARSSFRGHKNTRSLAVQFPSSGSPLSSVADQRAHVPGSISTSGTPSIQLSQELKNIHEQVNHDHVSLPSSVEHISGSQTHGNLFSNSSVTLPIFPSSSTPTMGVGGGKIEGAVSSNVSPIVADDAISTVDQVSSDQLHFDNLTDRPQSSFGDAGFQRQEATRNYDDDIKPSTKSDNPTGRSIPPGSRDVSAASKDVPNWRTSYDSKESFDTDMLSSSAMGSEEFSEYSSEELQVRKEVIEKKKAIYMRLLEINELKRQYLKLQQENEPTRNDVISETMEHAEIRTREYENSKSDEPSARTKSGELVQLGSQASDRDDMLTQNNPVSVDLSSGAQSIPNEPSFFNELQNRLECLNLEQERLRQCLREHYTHTRKIPSQKDEGTSSQSIKAVKRTESHKSDNRRREPYYEMKSSASSTSKRDQSVHPVSRRVPNVSPEESSREWATTEDSLELATLSKETSAESHQLQHSSPARFGSCLKEKVAGESVSNFTSTEMSEGLISSSSAFHHSRLIPELTQASSMSNAADASIEEGLLSNSKLSASCDFDDSKLAVNKSAPINESSRSVNNESFRKLMEIVDLRKLTGLSKHPLISRNESPVAEISSNITPDHTDGSVPLLDHVTESASSVNETSDIECYDADQSSRATSSVHSENDAVPVRLLLQQKRLEESLRSASASAATSGAGTTHSSSSDALGAELTSRSALQALVEGGSSSSSDLEELLKKFGWARGMLNKMNRIDLGYSSSTSADS</sequence>
<feature type="region of interest" description="Disordered" evidence="2">
    <location>
        <begin position="222"/>
        <end position="247"/>
    </location>
</feature>
<dbReference type="GeneID" id="108682079"/>
<dbReference type="OrthoDB" id="10671983at2759"/>